<protein>
    <recommendedName>
        <fullName evidence="1">Smr domain-containing protein</fullName>
    </recommendedName>
</protein>
<dbReference type="InterPro" id="IPR002625">
    <property type="entry name" value="Smr_dom"/>
</dbReference>
<organism evidence="2">
    <name type="scientific">bioreactor metagenome</name>
    <dbReference type="NCBI Taxonomy" id="1076179"/>
    <lineage>
        <taxon>unclassified sequences</taxon>
        <taxon>metagenomes</taxon>
        <taxon>ecological metagenomes</taxon>
    </lineage>
</organism>
<reference evidence="2" key="1">
    <citation type="submission" date="2019-08" db="EMBL/GenBank/DDBJ databases">
        <authorList>
            <person name="Kucharzyk K."/>
            <person name="Murdoch R.W."/>
            <person name="Higgins S."/>
            <person name="Loffler F."/>
        </authorList>
    </citation>
    <scope>NUCLEOTIDE SEQUENCE</scope>
</reference>
<evidence type="ECO:0000259" key="1">
    <source>
        <dbReference type="Pfam" id="PF01713"/>
    </source>
</evidence>
<dbReference type="AlphaFoldDB" id="A0A645ANH0"/>
<dbReference type="Pfam" id="PF01713">
    <property type="entry name" value="Smr"/>
    <property type="match status" value="1"/>
</dbReference>
<evidence type="ECO:0000313" key="2">
    <source>
        <dbReference type="EMBL" id="MPM54650.1"/>
    </source>
</evidence>
<sequence length="114" mass="12816">MSLYKTVNIEEGMPLVDAAMRRATFEINQAKRGGYSALKIIHGYGSSGTGGRIRTELHHMLARMKNRREIKLFVPGERFDIFDADTQALLIACREVSADRDLNRHNNGVTVVLL</sequence>
<dbReference type="EMBL" id="VSSQ01014901">
    <property type="protein sequence ID" value="MPM54650.1"/>
    <property type="molecule type" value="Genomic_DNA"/>
</dbReference>
<feature type="domain" description="Smr" evidence="1">
    <location>
        <begin position="16"/>
        <end position="67"/>
    </location>
</feature>
<dbReference type="InterPro" id="IPR036063">
    <property type="entry name" value="Smr_dom_sf"/>
</dbReference>
<name>A0A645ANH0_9ZZZZ</name>
<dbReference type="SUPFAM" id="SSF160443">
    <property type="entry name" value="SMR domain-like"/>
    <property type="match status" value="1"/>
</dbReference>
<gene>
    <name evidence="2" type="ORF">SDC9_101429</name>
</gene>
<accession>A0A645ANH0</accession>
<proteinExistence type="predicted"/>
<dbReference type="Gene3D" id="3.30.1370.110">
    <property type="match status" value="1"/>
</dbReference>
<comment type="caution">
    <text evidence="2">The sequence shown here is derived from an EMBL/GenBank/DDBJ whole genome shotgun (WGS) entry which is preliminary data.</text>
</comment>